<dbReference type="EMBL" id="JARGYC010000139">
    <property type="protein sequence ID" value="MDF0603796.1"/>
    <property type="molecule type" value="Genomic_DNA"/>
</dbReference>
<sequence>MDHFDRLVAEGEAYLEELCLRGQEESLTLEFKTSEDVKSRKLSRIDRRNIGKELSAFSNSIGGVLIWGVGTEKGPEGLDRAKYLAPIANIRKIYADVIEYSKDYLSPRNEDVEVEICESRNDSAFGYFFVRVGRSERELCPNLGDAA</sequence>
<organism evidence="2 3">
    <name type="scientific">Psychromarinibacter sediminicola</name>
    <dbReference type="NCBI Taxonomy" id="3033385"/>
    <lineage>
        <taxon>Bacteria</taxon>
        <taxon>Pseudomonadati</taxon>
        <taxon>Pseudomonadota</taxon>
        <taxon>Alphaproteobacteria</taxon>
        <taxon>Rhodobacterales</taxon>
        <taxon>Paracoccaceae</taxon>
        <taxon>Psychromarinibacter</taxon>
    </lineage>
</organism>
<dbReference type="InterPro" id="IPR038461">
    <property type="entry name" value="Schlafen_AlbA_2_dom_sf"/>
</dbReference>
<dbReference type="RefSeq" id="WP_275569907.1">
    <property type="nucleotide sequence ID" value="NZ_JARGYC010000139.1"/>
</dbReference>
<evidence type="ECO:0000313" key="3">
    <source>
        <dbReference type="Proteomes" id="UP001220964"/>
    </source>
</evidence>
<comment type="caution">
    <text evidence="2">The sequence shown here is derived from an EMBL/GenBank/DDBJ whole genome shotgun (WGS) entry which is preliminary data.</text>
</comment>
<reference evidence="2" key="1">
    <citation type="submission" date="2023-03" db="EMBL/GenBank/DDBJ databases">
        <title>Multiphase analysis and comparison of six strains from genera Psychromarinibacter, Lutimaribacter, and Maritimibacter, including a novel species: Psychromarinibacter sediminicola sp. nov.</title>
        <authorList>
            <person name="Wang Y.-H."/>
            <person name="Ye M.-Q."/>
            <person name="Du Z.-J."/>
        </authorList>
    </citation>
    <scope>NUCLEOTIDE SEQUENCE</scope>
    <source>
        <strain evidence="2">C21-152</strain>
    </source>
</reference>
<dbReference type="Gene3D" id="3.30.950.30">
    <property type="entry name" value="Schlafen, AAA domain"/>
    <property type="match status" value="1"/>
</dbReference>
<keyword evidence="2" id="KW-0067">ATP-binding</keyword>
<gene>
    <name evidence="2" type="ORF">P1J78_24070</name>
</gene>
<dbReference type="AlphaFoldDB" id="A0AAE3NXI6"/>
<protein>
    <submittedName>
        <fullName evidence="2">ATP-binding protein</fullName>
    </submittedName>
</protein>
<name>A0AAE3NXI6_9RHOB</name>
<evidence type="ECO:0000259" key="1">
    <source>
        <dbReference type="Pfam" id="PF04326"/>
    </source>
</evidence>
<keyword evidence="3" id="KW-1185">Reference proteome</keyword>
<dbReference type="GO" id="GO:0005524">
    <property type="term" value="F:ATP binding"/>
    <property type="evidence" value="ECO:0007669"/>
    <property type="project" value="UniProtKB-KW"/>
</dbReference>
<proteinExistence type="predicted"/>
<evidence type="ECO:0000313" key="2">
    <source>
        <dbReference type="EMBL" id="MDF0603796.1"/>
    </source>
</evidence>
<dbReference type="Proteomes" id="UP001220964">
    <property type="component" value="Unassembled WGS sequence"/>
</dbReference>
<accession>A0AAE3NXI6</accession>
<feature type="domain" description="Schlafen AlbA-2" evidence="1">
    <location>
        <begin position="25"/>
        <end position="120"/>
    </location>
</feature>
<dbReference type="InterPro" id="IPR007421">
    <property type="entry name" value="Schlafen_AlbA_2_dom"/>
</dbReference>
<keyword evidence="2" id="KW-0547">Nucleotide-binding</keyword>
<dbReference type="Pfam" id="PF04326">
    <property type="entry name" value="SLFN_AlbA_2"/>
    <property type="match status" value="1"/>
</dbReference>